<dbReference type="AlphaFoldDB" id="M7UNM7"/>
<evidence type="ECO:0000313" key="2">
    <source>
        <dbReference type="EMBL" id="EMR85262.1"/>
    </source>
</evidence>
<feature type="region of interest" description="Disordered" evidence="1">
    <location>
        <begin position="61"/>
        <end position="93"/>
    </location>
</feature>
<dbReference type="EMBL" id="KB707916">
    <property type="protein sequence ID" value="EMR85262.1"/>
    <property type="molecule type" value="Genomic_DNA"/>
</dbReference>
<accession>M7UNM7</accession>
<feature type="region of interest" description="Disordered" evidence="1">
    <location>
        <begin position="105"/>
        <end position="127"/>
    </location>
</feature>
<proteinExistence type="predicted"/>
<dbReference type="PANTHER" id="PTHR38116:SF1">
    <property type="entry name" value="BZIP DOMAIN-CONTAINING PROTEIN"/>
    <property type="match status" value="1"/>
</dbReference>
<sequence length="333" mass="38247">MPLKVELTRMSQQTGTRCMDEDWTGTNDTATRRKLQNRLNQRIYREIYSCALSVLRFGQRRKAPSKIRDDRENDSLIEAPQSPERSILGEAKRTYSANPLSITSLRNEKQSGQLEQSSNPSAKPSADINIKQWTTGRVSRVQGFCGIRLMLAEFEKEARRNHSMGSPRTDQLLTLIQFNVFRALIKNTRTIGWNLDWLDCTIDPLSPWLNLSTKIVPGAHCPQALCPTKIQRTIPHHPWLDLWPIPQMRDNLLLHAESYDEDQLCNDLVEFGGLMNEQSGLIVWGEPWDVWGWEVSETFLRNWGWAVKGCGELLASTNKWRAKRGEEALVFEV</sequence>
<reference evidence="3" key="1">
    <citation type="journal article" date="2013" name="Genome Announc.">
        <title>Draft genome sequence of Botrytis cinerea BcDW1, inoculum for noble rot of grape berries.</title>
        <authorList>
            <person name="Blanco-Ulate B."/>
            <person name="Allen G."/>
            <person name="Powell A.L."/>
            <person name="Cantu D."/>
        </authorList>
    </citation>
    <scope>NUCLEOTIDE SEQUENCE [LARGE SCALE GENOMIC DNA]</scope>
    <source>
        <strain evidence="3">BcDW1</strain>
    </source>
</reference>
<evidence type="ECO:0000256" key="1">
    <source>
        <dbReference type="SAM" id="MobiDB-lite"/>
    </source>
</evidence>
<dbReference type="HOGENOM" id="CLU_033726_0_0_1"/>
<name>M7UNM7_BOTF1</name>
<dbReference type="Proteomes" id="UP000012045">
    <property type="component" value="Unassembled WGS sequence"/>
</dbReference>
<evidence type="ECO:0000313" key="3">
    <source>
        <dbReference type="Proteomes" id="UP000012045"/>
    </source>
</evidence>
<protein>
    <submittedName>
        <fullName evidence="2">Uncharacterized protein</fullName>
    </submittedName>
</protein>
<organism evidence="2 3">
    <name type="scientific">Botryotinia fuckeliana (strain BcDW1)</name>
    <name type="common">Noble rot fungus</name>
    <name type="synonym">Botrytis cinerea</name>
    <dbReference type="NCBI Taxonomy" id="1290391"/>
    <lineage>
        <taxon>Eukaryota</taxon>
        <taxon>Fungi</taxon>
        <taxon>Dikarya</taxon>
        <taxon>Ascomycota</taxon>
        <taxon>Pezizomycotina</taxon>
        <taxon>Leotiomycetes</taxon>
        <taxon>Helotiales</taxon>
        <taxon>Sclerotiniaceae</taxon>
        <taxon>Botrytis</taxon>
    </lineage>
</organism>
<gene>
    <name evidence="2" type="ORF">BcDW1_6098</name>
</gene>
<feature type="compositionally biased region" description="Polar residues" evidence="1">
    <location>
        <begin position="105"/>
        <end position="122"/>
    </location>
</feature>
<dbReference type="STRING" id="1290391.M7UNM7"/>
<dbReference type="Pfam" id="PF11905">
    <property type="entry name" value="DUF3425"/>
    <property type="match status" value="1"/>
</dbReference>
<dbReference type="InterPro" id="IPR021833">
    <property type="entry name" value="DUF3425"/>
</dbReference>
<dbReference type="PANTHER" id="PTHR38116">
    <property type="entry name" value="CHROMOSOME 7, WHOLE GENOME SHOTGUN SEQUENCE"/>
    <property type="match status" value="1"/>
</dbReference>
<dbReference type="OrthoDB" id="2245989at2759"/>